<evidence type="ECO:0008006" key="8">
    <source>
        <dbReference type="Google" id="ProtNLM"/>
    </source>
</evidence>
<comment type="caution">
    <text evidence="6">The sequence shown here is derived from an EMBL/GenBank/DDBJ whole genome shotgun (WGS) entry which is preliminary data.</text>
</comment>
<dbReference type="EMBL" id="BTRK01000002">
    <property type="protein sequence ID" value="GMR36612.1"/>
    <property type="molecule type" value="Genomic_DNA"/>
</dbReference>
<dbReference type="SUPFAM" id="SSF46579">
    <property type="entry name" value="Prefoldin"/>
    <property type="match status" value="1"/>
</dbReference>
<evidence type="ECO:0000256" key="5">
    <source>
        <dbReference type="SAM" id="Coils"/>
    </source>
</evidence>
<sequence>ADMSDAKAADDQKAIVEHFQKLRDEQASIVSEISRIEEEIREYDRVLKLLNELDGERTCHHLVSDSLVEMKVKEIVPFLTNNHEKLSKVKDTLNENLVVKGKELNAHKEKHNIRFLTEKEAMAMRQQQIEAQSKK</sequence>
<dbReference type="InterPro" id="IPR002777">
    <property type="entry name" value="PFD_beta-like"/>
</dbReference>
<evidence type="ECO:0000256" key="4">
    <source>
        <dbReference type="ARBA" id="ARBA00024667"/>
    </source>
</evidence>
<dbReference type="PANTHER" id="PTHR13303">
    <property type="entry name" value="PREFOLDIN SUBUNIT 2"/>
    <property type="match status" value="1"/>
</dbReference>
<evidence type="ECO:0000256" key="1">
    <source>
        <dbReference type="ARBA" id="ARBA00008045"/>
    </source>
</evidence>
<dbReference type="Proteomes" id="UP001328107">
    <property type="component" value="Unassembled WGS sequence"/>
</dbReference>
<reference evidence="7" key="1">
    <citation type="submission" date="2022-10" db="EMBL/GenBank/DDBJ databases">
        <title>Genome assembly of Pristionchus species.</title>
        <authorList>
            <person name="Yoshida K."/>
            <person name="Sommer R.J."/>
        </authorList>
    </citation>
    <scope>NUCLEOTIDE SEQUENCE [LARGE SCALE GENOMIC DNA]</scope>
    <source>
        <strain evidence="7">RS5460</strain>
    </source>
</reference>
<dbReference type="GO" id="GO:0016272">
    <property type="term" value="C:prefoldin complex"/>
    <property type="evidence" value="ECO:0007669"/>
    <property type="project" value="InterPro"/>
</dbReference>
<evidence type="ECO:0000313" key="6">
    <source>
        <dbReference type="EMBL" id="GMR36612.1"/>
    </source>
</evidence>
<dbReference type="Gene3D" id="1.10.287.370">
    <property type="match status" value="1"/>
</dbReference>
<organism evidence="6 7">
    <name type="scientific">Pristionchus mayeri</name>
    <dbReference type="NCBI Taxonomy" id="1317129"/>
    <lineage>
        <taxon>Eukaryota</taxon>
        <taxon>Metazoa</taxon>
        <taxon>Ecdysozoa</taxon>
        <taxon>Nematoda</taxon>
        <taxon>Chromadorea</taxon>
        <taxon>Rhabditida</taxon>
        <taxon>Rhabditina</taxon>
        <taxon>Diplogasteromorpha</taxon>
        <taxon>Diplogasteroidea</taxon>
        <taxon>Neodiplogasteridae</taxon>
        <taxon>Pristionchus</taxon>
    </lineage>
</organism>
<dbReference type="GO" id="GO:0006457">
    <property type="term" value="P:protein folding"/>
    <property type="evidence" value="ECO:0007669"/>
    <property type="project" value="InterPro"/>
</dbReference>
<accession>A0AAN4ZF33</accession>
<keyword evidence="7" id="KW-1185">Reference proteome</keyword>
<feature type="coiled-coil region" evidence="5">
    <location>
        <begin position="19"/>
        <end position="56"/>
    </location>
</feature>
<name>A0AAN4ZF33_9BILA</name>
<dbReference type="InterPro" id="IPR009053">
    <property type="entry name" value="Prefoldin"/>
</dbReference>
<comment type="function">
    <text evidence="4">Binds specifically to cytosolic chaperonin (c-CPN) and transfers target proteins to it. Binds to nascent polypeptide chain and promotes folding in an environment in which there are many competing pathways for nonnative proteins.</text>
</comment>
<comment type="similarity">
    <text evidence="1">Belongs to the prefoldin subunit beta family.</text>
</comment>
<keyword evidence="5" id="KW-0175">Coiled coil</keyword>
<evidence type="ECO:0000313" key="7">
    <source>
        <dbReference type="Proteomes" id="UP001328107"/>
    </source>
</evidence>
<dbReference type="Pfam" id="PF01920">
    <property type="entry name" value="Prefoldin_2"/>
    <property type="match status" value="1"/>
</dbReference>
<feature type="non-terminal residue" evidence="6">
    <location>
        <position position="1"/>
    </location>
</feature>
<dbReference type="CDD" id="cd23163">
    <property type="entry name" value="Prefoldin_2"/>
    <property type="match status" value="1"/>
</dbReference>
<keyword evidence="3" id="KW-0143">Chaperone</keyword>
<dbReference type="InterPro" id="IPR027235">
    <property type="entry name" value="PFD2"/>
</dbReference>
<proteinExistence type="inferred from homology"/>
<protein>
    <recommendedName>
        <fullName evidence="8">Prefoldin subunit 2</fullName>
    </recommendedName>
</protein>
<comment type="subunit">
    <text evidence="2">Heterohexamer of two PFD-alpha type and four PFD-beta type subunits.</text>
</comment>
<gene>
    <name evidence="6" type="ORF">PMAYCL1PPCAC_06807</name>
</gene>
<dbReference type="GO" id="GO:0051082">
    <property type="term" value="F:unfolded protein binding"/>
    <property type="evidence" value="ECO:0007669"/>
    <property type="project" value="InterPro"/>
</dbReference>
<evidence type="ECO:0000256" key="3">
    <source>
        <dbReference type="ARBA" id="ARBA00023186"/>
    </source>
</evidence>
<evidence type="ECO:0000256" key="2">
    <source>
        <dbReference type="ARBA" id="ARBA00011695"/>
    </source>
</evidence>
<dbReference type="AlphaFoldDB" id="A0AAN4ZF33"/>